<feature type="compositionally biased region" description="Basic and acidic residues" evidence="1">
    <location>
        <begin position="24"/>
        <end position="36"/>
    </location>
</feature>
<dbReference type="EMBL" id="JADFTS010000007">
    <property type="protein sequence ID" value="KAF9598746.1"/>
    <property type="molecule type" value="Genomic_DNA"/>
</dbReference>
<dbReference type="Proteomes" id="UP000631114">
    <property type="component" value="Unassembled WGS sequence"/>
</dbReference>
<comment type="caution">
    <text evidence="2">The sequence shown here is derived from an EMBL/GenBank/DDBJ whole genome shotgun (WGS) entry which is preliminary data.</text>
</comment>
<evidence type="ECO:0000313" key="2">
    <source>
        <dbReference type="EMBL" id="KAF9598746.1"/>
    </source>
</evidence>
<sequence length="188" mass="21509">MVNMTPKFENVGDRNTSNFFKEVSSPKRNEGKENKPRHYGFQGCARRLEYTPQEEVLKPLNTSESWNNVTPTLSKITSCDVKTESSRRNSRLSVSKQSSNPLFDPELSAFYGEELVEEGERIKNLVSPNIRTYKAEGSKYLLELLEEKCPPGGDKAVIIYTTTLRGIRKTFEECNLIRSLIQSHHVYI</sequence>
<dbReference type="PANTHER" id="PTHR45669">
    <property type="entry name" value="GLUTAREDOXIN DOMAIN-CONTAINING CYSTEINE-RICH PROTEIN CG12206-RELATED"/>
    <property type="match status" value="1"/>
</dbReference>
<proteinExistence type="predicted"/>
<protein>
    <submittedName>
        <fullName evidence="2">Uncharacterized protein</fullName>
    </submittedName>
</protein>
<reference evidence="2 3" key="1">
    <citation type="submission" date="2020-10" db="EMBL/GenBank/DDBJ databases">
        <title>The Coptis chinensis genome and diversification of protoberbering-type alkaloids.</title>
        <authorList>
            <person name="Wang B."/>
            <person name="Shu S."/>
            <person name="Song C."/>
            <person name="Liu Y."/>
        </authorList>
    </citation>
    <scope>NUCLEOTIDE SEQUENCE [LARGE SCALE GENOMIC DNA]</scope>
    <source>
        <strain evidence="2">HL-2020</strain>
        <tissue evidence="2">Leaf</tissue>
    </source>
</reference>
<name>A0A835HGR2_9MAGN</name>
<evidence type="ECO:0000256" key="1">
    <source>
        <dbReference type="SAM" id="MobiDB-lite"/>
    </source>
</evidence>
<feature type="region of interest" description="Disordered" evidence="1">
    <location>
        <begin position="1"/>
        <end position="39"/>
    </location>
</feature>
<dbReference type="AlphaFoldDB" id="A0A835HGR2"/>
<evidence type="ECO:0000313" key="3">
    <source>
        <dbReference type="Proteomes" id="UP000631114"/>
    </source>
</evidence>
<dbReference type="PANTHER" id="PTHR45669:SF12">
    <property type="entry name" value="EMB|CAB85507.1"/>
    <property type="match status" value="1"/>
</dbReference>
<dbReference type="OrthoDB" id="423313at2759"/>
<accession>A0A835HGR2</accession>
<keyword evidence="3" id="KW-1185">Reference proteome</keyword>
<gene>
    <name evidence="2" type="ORF">IFM89_031414</name>
</gene>
<organism evidence="2 3">
    <name type="scientific">Coptis chinensis</name>
    <dbReference type="NCBI Taxonomy" id="261450"/>
    <lineage>
        <taxon>Eukaryota</taxon>
        <taxon>Viridiplantae</taxon>
        <taxon>Streptophyta</taxon>
        <taxon>Embryophyta</taxon>
        <taxon>Tracheophyta</taxon>
        <taxon>Spermatophyta</taxon>
        <taxon>Magnoliopsida</taxon>
        <taxon>Ranunculales</taxon>
        <taxon>Ranunculaceae</taxon>
        <taxon>Coptidoideae</taxon>
        <taxon>Coptis</taxon>
    </lineage>
</organism>